<feature type="signal peptide" evidence="1">
    <location>
        <begin position="1"/>
        <end position="24"/>
    </location>
</feature>
<accession>A0A2T1NF08</accession>
<proteinExistence type="predicted"/>
<feature type="chain" id="PRO_5015566489" evidence="1">
    <location>
        <begin position="25"/>
        <end position="414"/>
    </location>
</feature>
<name>A0A2T1NF08_9FLAO</name>
<reference evidence="2 3" key="1">
    <citation type="submission" date="2018-03" db="EMBL/GenBank/DDBJ databases">
        <title>Mesoflavibacter sp. HG37 and Mesoflavibacter sp. HG96 sp.nov., two marine bacteria isolated from seawater of Western Pacific Ocean.</title>
        <authorList>
            <person name="Cheng H."/>
            <person name="Wu Y.-H."/>
            <person name="Guo L.-L."/>
            <person name="Xu X.-W."/>
        </authorList>
    </citation>
    <scope>NUCLEOTIDE SEQUENCE [LARGE SCALE GENOMIC DNA]</scope>
    <source>
        <strain evidence="2 3">KCTC 42117</strain>
    </source>
</reference>
<sequence>MRKQTFLFLIAAVLLFPFLGNSQEAEKKEADHSYKPLKVNLNEDGSKYIRFITWHQLWLEARSDQKGIRHSIRRSRLLAYAQISPRFLILTHFGLNSLSADNLTANPNSQTANNRSLLFLHDAWAEFAIEPGKLHVGSGLHYWNGISRLSNQSTLNMMTLDNPGAGNSDVRLFPWNNITTSDQFARHLGIYAKGSLGKFSYRIAANNARTNVGVLGATPTYQVDNAIGDGVWNYAGYFKYDIFDKESDKLPYLVGTYLGKKKVLSIGAGFFHHPDALAVNDLNNRESVTHFAVDAFYDAPLNENLAISALGAYYNYNYGDTDGFSTGGLVPSSGTVVHGQLGLLFRKHNVMPYITYNTSNMDFTPNNSDELGLGLNYFINGHFAKITAEYTTGTKGATGAESTNIFRLQTHIFL</sequence>
<dbReference type="OrthoDB" id="9771991at2"/>
<dbReference type="AlphaFoldDB" id="A0A2T1NF08"/>
<dbReference type="EMBL" id="PXOT01000022">
    <property type="protein sequence ID" value="PSG91028.1"/>
    <property type="molecule type" value="Genomic_DNA"/>
</dbReference>
<protein>
    <submittedName>
        <fullName evidence="2">Porin</fullName>
    </submittedName>
</protein>
<gene>
    <name evidence="2" type="ORF">C7H61_07175</name>
</gene>
<dbReference type="Proteomes" id="UP000238430">
    <property type="component" value="Unassembled WGS sequence"/>
</dbReference>
<comment type="caution">
    <text evidence="2">The sequence shown here is derived from an EMBL/GenBank/DDBJ whole genome shotgun (WGS) entry which is preliminary data.</text>
</comment>
<evidence type="ECO:0000313" key="2">
    <source>
        <dbReference type="EMBL" id="PSG91028.1"/>
    </source>
</evidence>
<evidence type="ECO:0000313" key="3">
    <source>
        <dbReference type="Proteomes" id="UP000238430"/>
    </source>
</evidence>
<evidence type="ECO:0000256" key="1">
    <source>
        <dbReference type="SAM" id="SignalP"/>
    </source>
</evidence>
<organism evidence="2 3">
    <name type="scientific">Mesoflavibacter zeaxanthinifaciens subsp. sabulilitoris</name>
    <dbReference type="NCBI Taxonomy" id="1520893"/>
    <lineage>
        <taxon>Bacteria</taxon>
        <taxon>Pseudomonadati</taxon>
        <taxon>Bacteroidota</taxon>
        <taxon>Flavobacteriia</taxon>
        <taxon>Flavobacteriales</taxon>
        <taxon>Flavobacteriaceae</taxon>
        <taxon>Mesoflavibacter</taxon>
    </lineage>
</organism>
<keyword evidence="3" id="KW-1185">Reference proteome</keyword>
<keyword evidence="1" id="KW-0732">Signal</keyword>
<dbReference type="RefSeq" id="WP_106678445.1">
    <property type="nucleotide sequence ID" value="NZ_JACHWV010000007.1"/>
</dbReference>